<dbReference type="InterPro" id="IPR008914">
    <property type="entry name" value="PEBP"/>
</dbReference>
<protein>
    <submittedName>
        <fullName evidence="2">Uncharacterized protein</fullName>
    </submittedName>
</protein>
<dbReference type="AlphaFoldDB" id="A0AAD5WCE5"/>
<dbReference type="PROSITE" id="PS01220">
    <property type="entry name" value="PBP"/>
    <property type="match status" value="1"/>
</dbReference>
<comment type="similarity">
    <text evidence="1">Belongs to the phosphatidylethanolamine-binding protein family.</text>
</comment>
<accession>A0AAD5WCE5</accession>
<dbReference type="Proteomes" id="UP001210211">
    <property type="component" value="Unassembled WGS sequence"/>
</dbReference>
<evidence type="ECO:0000313" key="3">
    <source>
        <dbReference type="Proteomes" id="UP001210211"/>
    </source>
</evidence>
<evidence type="ECO:0000256" key="1">
    <source>
        <dbReference type="ARBA" id="ARBA00007091"/>
    </source>
</evidence>
<keyword evidence="3" id="KW-1185">Reference proteome</keyword>
<dbReference type="Gene3D" id="3.90.280.10">
    <property type="entry name" value="PEBP-like"/>
    <property type="match status" value="1"/>
</dbReference>
<dbReference type="EMBL" id="JAMRDG010000002">
    <property type="protein sequence ID" value="KAJ3685992.1"/>
    <property type="molecule type" value="Genomic_DNA"/>
</dbReference>
<dbReference type="InterPro" id="IPR001858">
    <property type="entry name" value="Phosphatidylethanolamine-bd_CS"/>
</dbReference>
<dbReference type="PANTHER" id="PTHR11362">
    <property type="entry name" value="PHOSPHATIDYLETHANOLAMINE-BINDING PROTEIN"/>
    <property type="match status" value="1"/>
</dbReference>
<dbReference type="PANTHER" id="PTHR11362:SF82">
    <property type="entry name" value="PHOSPHATIDYLETHANOLAMINE-BINDING PROTEIN 4"/>
    <property type="match status" value="1"/>
</dbReference>
<dbReference type="InterPro" id="IPR036610">
    <property type="entry name" value="PEBP-like_sf"/>
</dbReference>
<proteinExistence type="inferred from homology"/>
<dbReference type="SUPFAM" id="SSF49777">
    <property type="entry name" value="PEBP-like"/>
    <property type="match status" value="1"/>
</dbReference>
<name>A0AAD5WCE5_9POAL</name>
<dbReference type="InterPro" id="IPR035810">
    <property type="entry name" value="PEBP_euk"/>
</dbReference>
<dbReference type="Pfam" id="PF01161">
    <property type="entry name" value="PBP"/>
    <property type="match status" value="1"/>
</dbReference>
<dbReference type="CDD" id="cd00866">
    <property type="entry name" value="PEBP_euk"/>
    <property type="match status" value="1"/>
</dbReference>
<evidence type="ECO:0000313" key="2">
    <source>
        <dbReference type="EMBL" id="KAJ3685992.1"/>
    </source>
</evidence>
<organism evidence="2 3">
    <name type="scientific">Rhynchospora tenuis</name>
    <dbReference type="NCBI Taxonomy" id="198213"/>
    <lineage>
        <taxon>Eukaryota</taxon>
        <taxon>Viridiplantae</taxon>
        <taxon>Streptophyta</taxon>
        <taxon>Embryophyta</taxon>
        <taxon>Tracheophyta</taxon>
        <taxon>Spermatophyta</taxon>
        <taxon>Magnoliopsida</taxon>
        <taxon>Liliopsida</taxon>
        <taxon>Poales</taxon>
        <taxon>Cyperaceae</taxon>
        <taxon>Cyperoideae</taxon>
        <taxon>Rhynchosporeae</taxon>
        <taxon>Rhynchospora</taxon>
    </lineage>
</organism>
<reference evidence="2 3" key="1">
    <citation type="journal article" date="2022" name="Cell">
        <title>Repeat-based holocentromeres influence genome architecture and karyotype evolution.</title>
        <authorList>
            <person name="Hofstatter P.G."/>
            <person name="Thangavel G."/>
            <person name="Lux T."/>
            <person name="Neumann P."/>
            <person name="Vondrak T."/>
            <person name="Novak P."/>
            <person name="Zhang M."/>
            <person name="Costa L."/>
            <person name="Castellani M."/>
            <person name="Scott A."/>
            <person name="Toegelov H."/>
            <person name="Fuchs J."/>
            <person name="Mata-Sucre Y."/>
            <person name="Dias Y."/>
            <person name="Vanzela A.L.L."/>
            <person name="Huettel B."/>
            <person name="Almeida C.C.S."/>
            <person name="Simkova H."/>
            <person name="Souza G."/>
            <person name="Pedrosa-Harand A."/>
            <person name="Macas J."/>
            <person name="Mayer K.F.X."/>
            <person name="Houben A."/>
            <person name="Marques A."/>
        </authorList>
    </citation>
    <scope>NUCLEOTIDE SEQUENCE [LARGE SCALE GENOMIC DNA]</scope>
    <source>
        <strain evidence="2">RhyTen1mFocal</strain>
    </source>
</reference>
<sequence length="174" mass="19327">MSTNSVDPLAIGRVIGDVIDYFEPTIDMSINYGMKKINNGCDIKPSMAADPPTVNIAGRTSDLYTLVMTDPDAPSPSDPKMREWLHWLVVNMPGSTDPSQGDVGVPYMGPQPPVGIHRYVFVLFKQETRLRDLSPPARRAHFNTRSFAADHSLGLPVAAAYFNSQREPNNNRRR</sequence>
<comment type="caution">
    <text evidence="2">The sequence shown here is derived from an EMBL/GenBank/DDBJ whole genome shotgun (WGS) entry which is preliminary data.</text>
</comment>
<gene>
    <name evidence="2" type="ORF">LUZ61_015156</name>
</gene>